<feature type="chain" id="PRO_5047377158" evidence="1">
    <location>
        <begin position="21"/>
        <end position="309"/>
    </location>
</feature>
<gene>
    <name evidence="2" type="ORF">VVD49_09395</name>
</gene>
<dbReference type="EMBL" id="JAYXHS010000001">
    <property type="protein sequence ID" value="MEC5385938.1"/>
    <property type="molecule type" value="Genomic_DNA"/>
</dbReference>
<dbReference type="Proteomes" id="UP001331561">
    <property type="component" value="Unassembled WGS sequence"/>
</dbReference>
<evidence type="ECO:0000313" key="3">
    <source>
        <dbReference type="Proteomes" id="UP001331561"/>
    </source>
</evidence>
<protein>
    <submittedName>
        <fullName evidence="2">Uncharacterized protein</fullName>
    </submittedName>
</protein>
<accession>A0ABU6K1Z1</accession>
<evidence type="ECO:0000256" key="1">
    <source>
        <dbReference type="SAM" id="SignalP"/>
    </source>
</evidence>
<name>A0ABU6K1Z1_9RHOO</name>
<reference evidence="2 3" key="1">
    <citation type="submission" date="2024-01" db="EMBL/GenBank/DDBJ databases">
        <title>Uliginosibacterium soil sp. nov.</title>
        <authorList>
            <person name="Lv Y."/>
        </authorList>
    </citation>
    <scope>NUCLEOTIDE SEQUENCE [LARGE SCALE GENOMIC DNA]</scope>
    <source>
        <strain evidence="2 3">H3</strain>
    </source>
</reference>
<keyword evidence="3" id="KW-1185">Reference proteome</keyword>
<organism evidence="2 3">
    <name type="scientific">Uliginosibacterium silvisoli</name>
    <dbReference type="NCBI Taxonomy" id="3114758"/>
    <lineage>
        <taxon>Bacteria</taxon>
        <taxon>Pseudomonadati</taxon>
        <taxon>Pseudomonadota</taxon>
        <taxon>Betaproteobacteria</taxon>
        <taxon>Rhodocyclales</taxon>
        <taxon>Zoogloeaceae</taxon>
        <taxon>Uliginosibacterium</taxon>
    </lineage>
</organism>
<keyword evidence="1" id="KW-0732">Signal</keyword>
<sequence>MHKTILVALSLALFVQAALAIEGGAVSTPRAAGYASAFQTDNPLLSSCDWNVALAKELVLQAKGKVVFSTSEKMTGRYMLVEATKVVASGAPGKRTNLIAVRANVFNDGKLIATTDISRDDTVAAATPFCDGLRDIGSELGEDLADWIARVSLPQCDAACPGIHPDEDIAVLPEVPTVHASSINETVIGCGWPTYMVGKVVHEFNDAELAPRGKLKVLGKGASIGSGRRLILSVDNIHVMGGGGWTGPKWINMHGELLDGEMLLGSFDATQRETSPRMTACGALESLSDNMAERIARWLNTPQIASKLQ</sequence>
<proteinExistence type="predicted"/>
<dbReference type="RefSeq" id="WP_327598882.1">
    <property type="nucleotide sequence ID" value="NZ_JAYXHS010000001.1"/>
</dbReference>
<comment type="caution">
    <text evidence="2">The sequence shown here is derived from an EMBL/GenBank/DDBJ whole genome shotgun (WGS) entry which is preliminary data.</text>
</comment>
<evidence type="ECO:0000313" key="2">
    <source>
        <dbReference type="EMBL" id="MEC5385938.1"/>
    </source>
</evidence>
<feature type="signal peptide" evidence="1">
    <location>
        <begin position="1"/>
        <end position="20"/>
    </location>
</feature>